<dbReference type="SMART" id="SM01130">
    <property type="entry name" value="DHDPS"/>
    <property type="match status" value="1"/>
</dbReference>
<reference evidence="6 7" key="1">
    <citation type="journal article" date="2015" name="Genome Announc.">
        <title>Genome Assemblies of Three Soil-Associated Devosia species: D. insulae, D. limi, and D. soli.</title>
        <authorList>
            <person name="Hassan Y.I."/>
            <person name="Lepp D."/>
            <person name="Zhou T."/>
        </authorList>
    </citation>
    <scope>NUCLEOTIDE SEQUENCE [LARGE SCALE GENOMIC DNA]</scope>
    <source>
        <strain evidence="6 7">DS-56</strain>
    </source>
</reference>
<keyword evidence="1 3" id="KW-0456">Lyase</keyword>
<dbReference type="Gene3D" id="3.20.20.70">
    <property type="entry name" value="Aldolase class I"/>
    <property type="match status" value="1"/>
</dbReference>
<feature type="binding site" evidence="5">
    <location>
        <position position="207"/>
    </location>
    <ligand>
        <name>pyruvate</name>
        <dbReference type="ChEBI" id="CHEBI:15361"/>
    </ligand>
</feature>
<evidence type="ECO:0000256" key="3">
    <source>
        <dbReference type="PIRNR" id="PIRNR001365"/>
    </source>
</evidence>
<keyword evidence="7" id="KW-1185">Reference proteome</keyword>
<evidence type="ECO:0000256" key="5">
    <source>
        <dbReference type="PIRSR" id="PIRSR001365-2"/>
    </source>
</evidence>
<dbReference type="Proteomes" id="UP000095463">
    <property type="component" value="Unassembled WGS sequence"/>
</dbReference>
<dbReference type="PROSITE" id="PS00665">
    <property type="entry name" value="DHDPS_1"/>
    <property type="match status" value="1"/>
</dbReference>
<dbReference type="AlphaFoldDB" id="A0A1E5XI61"/>
<dbReference type="PRINTS" id="PR00146">
    <property type="entry name" value="DHPICSNTHASE"/>
</dbReference>
<evidence type="ECO:0000313" key="7">
    <source>
        <dbReference type="Proteomes" id="UP000095463"/>
    </source>
</evidence>
<evidence type="ECO:0000256" key="4">
    <source>
        <dbReference type="PIRSR" id="PIRSR001365-1"/>
    </source>
</evidence>
<dbReference type="GO" id="GO:0005829">
    <property type="term" value="C:cytosol"/>
    <property type="evidence" value="ECO:0007669"/>
    <property type="project" value="TreeGrafter"/>
</dbReference>
<evidence type="ECO:0000256" key="1">
    <source>
        <dbReference type="ARBA" id="ARBA00023239"/>
    </source>
</evidence>
<dbReference type="PANTHER" id="PTHR42849:SF1">
    <property type="entry name" value="N-ACETYLNEURAMINATE LYASE"/>
    <property type="match status" value="1"/>
</dbReference>
<dbReference type="OrthoDB" id="9778880at2"/>
<dbReference type="Pfam" id="PF00701">
    <property type="entry name" value="DHDPS"/>
    <property type="match status" value="1"/>
</dbReference>
<dbReference type="InterPro" id="IPR013785">
    <property type="entry name" value="Aldolase_TIM"/>
</dbReference>
<keyword evidence="2" id="KW-0704">Schiff base</keyword>
<feature type="active site" description="Proton donor/acceptor" evidence="4">
    <location>
        <position position="140"/>
    </location>
</feature>
<protein>
    <submittedName>
        <fullName evidence="6">Dihydrodipicolinate synthase family protein</fullName>
    </submittedName>
</protein>
<dbReference type="InterPro" id="IPR020624">
    <property type="entry name" value="Schiff_base-form_aldolases_CS"/>
</dbReference>
<comment type="caution">
    <text evidence="6">The sequence shown here is derived from an EMBL/GenBank/DDBJ whole genome shotgun (WGS) entry which is preliminary data.</text>
</comment>
<organism evidence="6 7">
    <name type="scientific">Devosia insulae DS-56</name>
    <dbReference type="NCBI Taxonomy" id="1116389"/>
    <lineage>
        <taxon>Bacteria</taxon>
        <taxon>Pseudomonadati</taxon>
        <taxon>Pseudomonadota</taxon>
        <taxon>Alphaproteobacteria</taxon>
        <taxon>Hyphomicrobiales</taxon>
        <taxon>Devosiaceae</taxon>
        <taxon>Devosia</taxon>
    </lineage>
</organism>
<proteinExistence type="inferred from homology"/>
<evidence type="ECO:0000256" key="2">
    <source>
        <dbReference type="ARBA" id="ARBA00023270"/>
    </source>
</evidence>
<feature type="binding site" evidence="5">
    <location>
        <position position="52"/>
    </location>
    <ligand>
        <name>pyruvate</name>
        <dbReference type="ChEBI" id="CHEBI:15361"/>
    </ligand>
</feature>
<name>A0A1E5XI61_9HYPH</name>
<dbReference type="GO" id="GO:0019262">
    <property type="term" value="P:N-acetylneuraminate catabolic process"/>
    <property type="evidence" value="ECO:0007669"/>
    <property type="project" value="TreeGrafter"/>
</dbReference>
<dbReference type="EMBL" id="LAJE02000394">
    <property type="protein sequence ID" value="OEO28174.1"/>
    <property type="molecule type" value="Genomic_DNA"/>
</dbReference>
<comment type="similarity">
    <text evidence="3">Belongs to the DapA family.</text>
</comment>
<feature type="active site" description="Schiff-base intermediate with substrate" evidence="4">
    <location>
        <position position="165"/>
    </location>
</feature>
<dbReference type="InterPro" id="IPR002220">
    <property type="entry name" value="DapA-like"/>
</dbReference>
<dbReference type="PANTHER" id="PTHR42849">
    <property type="entry name" value="N-ACETYLNEURAMINATE LYASE"/>
    <property type="match status" value="1"/>
</dbReference>
<dbReference type="PIRSF" id="PIRSF001365">
    <property type="entry name" value="DHDPS"/>
    <property type="match status" value="1"/>
</dbReference>
<dbReference type="RefSeq" id="WP_069912502.1">
    <property type="nucleotide sequence ID" value="NZ_LAJE02000394.1"/>
</dbReference>
<sequence>MPAFDIKSITGVLPAMVTPFDENEKLDEQRLRAVVNFLIERQVEGLYITGSTGESFLMSPEERKRVVEVTMEENRGRVPVIAHIGAISTFHSIDLAQHAERAGVDAISSVPPIYWGFSADQIHGYYADITRSTKLPMIAYNVPMAALGFDMIKRLSSIDGVAGVKYTATTHHDIIRIKEEIGQDFIVYSGADEMAMSGLSFGADGIIGSFYNSMPEIWIALRDAVAAGNLAEAKRLQEIGNAVIFFSLSRGGIPSIKRAMAWMGCDAGYARKPLGGFIDQAADDKLKAEFRGLRDERKLSGVAFLDAL</sequence>
<evidence type="ECO:0000313" key="6">
    <source>
        <dbReference type="EMBL" id="OEO28174.1"/>
    </source>
</evidence>
<accession>A0A1E5XI61</accession>
<dbReference type="GO" id="GO:0008747">
    <property type="term" value="F:N-acetylneuraminate lyase activity"/>
    <property type="evidence" value="ECO:0007669"/>
    <property type="project" value="TreeGrafter"/>
</dbReference>
<gene>
    <name evidence="6" type="ORF">VW23_006020</name>
</gene>
<dbReference type="SUPFAM" id="SSF51569">
    <property type="entry name" value="Aldolase"/>
    <property type="match status" value="1"/>
</dbReference>